<organism evidence="1 2">
    <name type="scientific">Puccinia graminis f. sp. tritici (strain CRL 75-36-700-3 / race SCCL)</name>
    <name type="common">Black stem rust fungus</name>
    <dbReference type="NCBI Taxonomy" id="418459"/>
    <lineage>
        <taxon>Eukaryota</taxon>
        <taxon>Fungi</taxon>
        <taxon>Dikarya</taxon>
        <taxon>Basidiomycota</taxon>
        <taxon>Pucciniomycotina</taxon>
        <taxon>Pucciniomycetes</taxon>
        <taxon>Pucciniales</taxon>
        <taxon>Pucciniaceae</taxon>
        <taxon>Puccinia</taxon>
    </lineage>
</organism>
<dbReference type="RefSeq" id="XP_003326890.2">
    <property type="nucleotide sequence ID" value="XM_003326842.2"/>
</dbReference>
<name>E3KDN5_PUCGT</name>
<dbReference type="KEGG" id="pgr:PGTG_08427"/>
<gene>
    <name evidence="1" type="ORF">PGTG_08427</name>
</gene>
<dbReference type="EMBL" id="DS178282">
    <property type="protein sequence ID" value="EFP82471.2"/>
    <property type="molecule type" value="Genomic_DNA"/>
</dbReference>
<dbReference type="InParanoid" id="E3KDN5"/>
<reference evidence="2" key="2">
    <citation type="journal article" date="2011" name="Proc. Natl. Acad. Sci. U.S.A.">
        <title>Obligate biotrophy features unraveled by the genomic analysis of rust fungi.</title>
        <authorList>
            <person name="Duplessis S."/>
            <person name="Cuomo C.A."/>
            <person name="Lin Y.-C."/>
            <person name="Aerts A."/>
            <person name="Tisserant E."/>
            <person name="Veneault-Fourrey C."/>
            <person name="Joly D.L."/>
            <person name="Hacquard S."/>
            <person name="Amselem J."/>
            <person name="Cantarel B.L."/>
            <person name="Chiu R."/>
            <person name="Coutinho P.M."/>
            <person name="Feau N."/>
            <person name="Field M."/>
            <person name="Frey P."/>
            <person name="Gelhaye E."/>
            <person name="Goldberg J."/>
            <person name="Grabherr M.G."/>
            <person name="Kodira C.D."/>
            <person name="Kohler A."/>
            <person name="Kuees U."/>
            <person name="Lindquist E.A."/>
            <person name="Lucas S.M."/>
            <person name="Mago R."/>
            <person name="Mauceli E."/>
            <person name="Morin E."/>
            <person name="Murat C."/>
            <person name="Pangilinan J.L."/>
            <person name="Park R."/>
            <person name="Pearson M."/>
            <person name="Quesneville H."/>
            <person name="Rouhier N."/>
            <person name="Sakthikumar S."/>
            <person name="Salamov A.A."/>
            <person name="Schmutz J."/>
            <person name="Selles B."/>
            <person name="Shapiro H."/>
            <person name="Tanguay P."/>
            <person name="Tuskan G.A."/>
            <person name="Henrissat B."/>
            <person name="Van de Peer Y."/>
            <person name="Rouze P."/>
            <person name="Ellis J.G."/>
            <person name="Dodds P.N."/>
            <person name="Schein J.E."/>
            <person name="Zhong S."/>
            <person name="Hamelin R.C."/>
            <person name="Grigoriev I.V."/>
            <person name="Szabo L.J."/>
            <person name="Martin F."/>
        </authorList>
    </citation>
    <scope>NUCLEOTIDE SEQUENCE [LARGE SCALE GENOMIC DNA]</scope>
    <source>
        <strain evidence="2">CRL 75-36-700-3 / race SCCL</strain>
    </source>
</reference>
<evidence type="ECO:0000313" key="1">
    <source>
        <dbReference type="EMBL" id="EFP82471.2"/>
    </source>
</evidence>
<dbReference type="HOGENOM" id="CLU_2489507_0_0_1"/>
<evidence type="ECO:0000313" key="2">
    <source>
        <dbReference type="Proteomes" id="UP000008783"/>
    </source>
</evidence>
<protein>
    <submittedName>
        <fullName evidence="1">Uncharacterized protein</fullName>
    </submittedName>
</protein>
<dbReference type="GeneID" id="10529850"/>
<keyword evidence="2" id="KW-1185">Reference proteome</keyword>
<dbReference type="VEuPathDB" id="FungiDB:PGTG_08427"/>
<dbReference type="Proteomes" id="UP000008783">
    <property type="component" value="Unassembled WGS sequence"/>
</dbReference>
<accession>E3KDN5</accession>
<proteinExistence type="predicted"/>
<dbReference type="AlphaFoldDB" id="E3KDN5"/>
<sequence length="102" mass="11341">MATEECSSGTWMAFAMRGECLSSLAKSVLDSNDGSLMNNDTQKVYLKTTLQLAPNYPPTPGPNLSPCATASFRKIVTLSWIFQAEIKHFFLKENPHQGRQPF</sequence>
<reference key="1">
    <citation type="submission" date="2007-01" db="EMBL/GenBank/DDBJ databases">
        <title>The Genome Sequence of Puccinia graminis f. sp. tritici Strain CRL 75-36-700-3.</title>
        <authorList>
            <consortium name="The Broad Institute Genome Sequencing Platform"/>
            <person name="Birren B."/>
            <person name="Lander E."/>
            <person name="Galagan J."/>
            <person name="Nusbaum C."/>
            <person name="Devon K."/>
            <person name="Cuomo C."/>
            <person name="Jaffe D."/>
            <person name="Butler J."/>
            <person name="Alvarez P."/>
            <person name="Gnerre S."/>
            <person name="Grabherr M."/>
            <person name="Mauceli E."/>
            <person name="Brockman W."/>
            <person name="Young S."/>
            <person name="LaButti K."/>
            <person name="Sykes S."/>
            <person name="DeCaprio D."/>
            <person name="Crawford M."/>
            <person name="Koehrsen M."/>
            <person name="Engels R."/>
            <person name="Montgomery P."/>
            <person name="Pearson M."/>
            <person name="Howarth C."/>
            <person name="Larson L."/>
            <person name="White J."/>
            <person name="Zeng Q."/>
            <person name="Kodira C."/>
            <person name="Yandava C."/>
            <person name="Alvarado L."/>
            <person name="O'Leary S."/>
            <person name="Szabo L."/>
            <person name="Dean R."/>
            <person name="Schein J."/>
        </authorList>
    </citation>
    <scope>NUCLEOTIDE SEQUENCE</scope>
    <source>
        <strain>CRL 75-36-700-3</strain>
    </source>
</reference>